<dbReference type="EMBL" id="CP050831">
    <property type="protein sequence ID" value="QIU96342.1"/>
    <property type="molecule type" value="Genomic_DNA"/>
</dbReference>
<organism evidence="1 2">
    <name type="scientific">Bacteroides faecium</name>
    <dbReference type="NCBI Taxonomy" id="2715212"/>
    <lineage>
        <taxon>Bacteria</taxon>
        <taxon>Pseudomonadati</taxon>
        <taxon>Bacteroidota</taxon>
        <taxon>Bacteroidia</taxon>
        <taxon>Bacteroidales</taxon>
        <taxon>Bacteroidaceae</taxon>
        <taxon>Bacteroides</taxon>
    </lineage>
</organism>
<protein>
    <recommendedName>
        <fullName evidence="3">Polysaccharide deacetylase</fullName>
    </recommendedName>
</protein>
<dbReference type="InterPro" id="IPR011330">
    <property type="entry name" value="Glyco_hydro/deAcase_b/a-brl"/>
</dbReference>
<reference evidence="1 2" key="1">
    <citation type="submission" date="2020-03" db="EMBL/GenBank/DDBJ databases">
        <title>Genomic analysis of Bacteroides faecium CBA7301.</title>
        <authorList>
            <person name="Kim J."/>
            <person name="Roh S.W."/>
        </authorList>
    </citation>
    <scope>NUCLEOTIDE SEQUENCE [LARGE SCALE GENOMIC DNA]</scope>
    <source>
        <strain evidence="1 2">CBA7301</strain>
    </source>
</reference>
<name>A0A6H0KSM0_9BACE</name>
<evidence type="ECO:0000313" key="2">
    <source>
        <dbReference type="Proteomes" id="UP000501780"/>
    </source>
</evidence>
<dbReference type="RefSeq" id="WP_167965691.1">
    <property type="nucleotide sequence ID" value="NZ_CP050831.1"/>
</dbReference>
<dbReference type="KEGG" id="bfc:BacF7301_20270"/>
<keyword evidence="2" id="KW-1185">Reference proteome</keyword>
<gene>
    <name evidence="1" type="ORF">BacF7301_20270</name>
</gene>
<proteinExistence type="predicted"/>
<accession>A0A6H0KSM0</accession>
<dbReference type="SUPFAM" id="SSF88713">
    <property type="entry name" value="Glycoside hydrolase/deacetylase"/>
    <property type="match status" value="1"/>
</dbReference>
<evidence type="ECO:0000313" key="1">
    <source>
        <dbReference type="EMBL" id="QIU96342.1"/>
    </source>
</evidence>
<dbReference type="Gene3D" id="3.20.20.370">
    <property type="entry name" value="Glycoside hydrolase/deacetylase"/>
    <property type="match status" value="1"/>
</dbReference>
<dbReference type="AlphaFoldDB" id="A0A6H0KSM0"/>
<evidence type="ECO:0008006" key="3">
    <source>
        <dbReference type="Google" id="ProtNLM"/>
    </source>
</evidence>
<dbReference type="GO" id="GO:0005975">
    <property type="term" value="P:carbohydrate metabolic process"/>
    <property type="evidence" value="ECO:0007669"/>
    <property type="project" value="InterPro"/>
</dbReference>
<sequence>MKVFLLTLDYELYGNGSGNIFQHMIEPTKHLLDIANLYDVHFTFFFEVIEYWKLKDEWAKGNTMGYKENPIEAIEQQLLDAYKAGHDIQLHLHPQWVDAYWDKNKWNVNLKEWRLGSYERDGEYSLVNLLKKGKAIIEELIQQVDPTYECIALRAGGYNIQPSENIVNAMEQAGLVIDSSIYPGGKEAGILSNYDYSNIPIDLEYWQVGNMLEQRGNKEIWELPIVAFPMVRWTKYISMERMKSLFQNRKSAKDAFEAKTNGIHKGKLDKIKYFFEREYQTWDYCLFSSIMHRKFLSLIALQDRNIFVLVGHPKSFVSSGGFKYLLSETNDGFKYQTITEIYKNDIK</sequence>
<dbReference type="Proteomes" id="UP000501780">
    <property type="component" value="Chromosome"/>
</dbReference>